<evidence type="ECO:0000313" key="1">
    <source>
        <dbReference type="EMBL" id="GAA2720305.1"/>
    </source>
</evidence>
<comment type="caution">
    <text evidence="1">The sequence shown here is derived from an EMBL/GenBank/DDBJ whole genome shotgun (WGS) entry which is preliminary data.</text>
</comment>
<sequence>MTTLPLDDAARLLAELKAGTWEPTELERDFAEDLARAGLSASSLRAGLRAAPPGLLAAVLEPVTIAMEHTVPAVNEEELQVLRQLLDRAAPAP</sequence>
<evidence type="ECO:0000313" key="2">
    <source>
        <dbReference type="Proteomes" id="UP001500886"/>
    </source>
</evidence>
<reference evidence="1 2" key="1">
    <citation type="journal article" date="2019" name="Int. J. Syst. Evol. Microbiol.">
        <title>The Global Catalogue of Microorganisms (GCM) 10K type strain sequencing project: providing services to taxonomists for standard genome sequencing and annotation.</title>
        <authorList>
            <consortium name="The Broad Institute Genomics Platform"/>
            <consortium name="The Broad Institute Genome Sequencing Center for Infectious Disease"/>
            <person name="Wu L."/>
            <person name="Ma J."/>
        </authorList>
    </citation>
    <scope>NUCLEOTIDE SEQUENCE [LARGE SCALE GENOMIC DNA]</scope>
    <source>
        <strain evidence="1 2">JCM 4542</strain>
    </source>
</reference>
<gene>
    <name evidence="1" type="ORF">GCM10010315_40380</name>
</gene>
<keyword evidence="2" id="KW-1185">Reference proteome</keyword>
<proteinExistence type="predicted"/>
<protein>
    <submittedName>
        <fullName evidence="1">Uncharacterized protein</fullName>
    </submittedName>
</protein>
<dbReference type="Proteomes" id="UP001500886">
    <property type="component" value="Unassembled WGS sequence"/>
</dbReference>
<dbReference type="EMBL" id="BAAASL010000015">
    <property type="protein sequence ID" value="GAA2720305.1"/>
    <property type="molecule type" value="Genomic_DNA"/>
</dbReference>
<dbReference type="RefSeq" id="WP_344436774.1">
    <property type="nucleotide sequence ID" value="NZ_BAAASL010000015.1"/>
</dbReference>
<accession>A0ABN3TX57</accession>
<organism evidence="1 2">
    <name type="scientific">Streptomyces luteosporeus</name>
    <dbReference type="NCBI Taxonomy" id="173856"/>
    <lineage>
        <taxon>Bacteria</taxon>
        <taxon>Bacillati</taxon>
        <taxon>Actinomycetota</taxon>
        <taxon>Actinomycetes</taxon>
        <taxon>Kitasatosporales</taxon>
        <taxon>Streptomycetaceae</taxon>
        <taxon>Streptomyces</taxon>
    </lineage>
</organism>
<name>A0ABN3TX57_9ACTN</name>